<feature type="transmembrane region" description="Helical" evidence="5">
    <location>
        <begin position="123"/>
        <end position="145"/>
    </location>
</feature>
<dbReference type="RefSeq" id="WP_118990251.1">
    <property type="nucleotide sequence ID" value="NZ_CP023434.1"/>
</dbReference>
<dbReference type="AlphaFoldDB" id="A0A347WJT1"/>
<evidence type="ECO:0000256" key="1">
    <source>
        <dbReference type="ARBA" id="ARBA00004141"/>
    </source>
</evidence>
<dbReference type="GO" id="GO:0009403">
    <property type="term" value="P:toxin biosynthetic process"/>
    <property type="evidence" value="ECO:0007669"/>
    <property type="project" value="InterPro"/>
</dbReference>
<evidence type="ECO:0000313" key="7">
    <source>
        <dbReference type="Proteomes" id="UP000263232"/>
    </source>
</evidence>
<evidence type="ECO:0000256" key="2">
    <source>
        <dbReference type="ARBA" id="ARBA00022692"/>
    </source>
</evidence>
<organism evidence="6 7">
    <name type="scientific">Suicoccus acidiformans</name>
    <dbReference type="NCBI Taxonomy" id="2036206"/>
    <lineage>
        <taxon>Bacteria</taxon>
        <taxon>Bacillati</taxon>
        <taxon>Bacillota</taxon>
        <taxon>Bacilli</taxon>
        <taxon>Lactobacillales</taxon>
        <taxon>Aerococcaceae</taxon>
        <taxon>Suicoccus</taxon>
    </lineage>
</organism>
<evidence type="ECO:0000256" key="5">
    <source>
        <dbReference type="SAM" id="Phobius"/>
    </source>
</evidence>
<keyword evidence="3 5" id="KW-1133">Transmembrane helix</keyword>
<evidence type="ECO:0000313" key="6">
    <source>
        <dbReference type="EMBL" id="AXY25338.1"/>
    </source>
</evidence>
<dbReference type="Pfam" id="PF02674">
    <property type="entry name" value="Colicin_V"/>
    <property type="match status" value="1"/>
</dbReference>
<keyword evidence="2 5" id="KW-0812">Transmembrane</keyword>
<reference evidence="6 7" key="1">
    <citation type="submission" date="2017-09" db="EMBL/GenBank/DDBJ databases">
        <title>Complete genome sequence of Oxytococcus suis strain ZY16052.</title>
        <authorList>
            <person name="Li F."/>
        </authorList>
    </citation>
    <scope>NUCLEOTIDE SEQUENCE [LARGE SCALE GENOMIC DNA]</scope>
    <source>
        <strain evidence="6 7">ZY16052</strain>
    </source>
</reference>
<keyword evidence="4 5" id="KW-0472">Membrane</keyword>
<sequence>MLSLLIILILVAGFYQGYRRGLVLQGIRLIGYVITLVLTTRFYEPLSGFVEMLVPFPAIQADSQLALYGEQASFYVDQAFYRGLTFILIAIIGWLVTNFLSMFFQRLAYYDMYYYVDRIGGGIINFLVTYFMLFLILFILSLIPIDFVQQLFVDSPLAYWIVSQTPILSDLAINTWLSVNPNQ</sequence>
<proteinExistence type="predicted"/>
<evidence type="ECO:0000256" key="4">
    <source>
        <dbReference type="ARBA" id="ARBA00023136"/>
    </source>
</evidence>
<dbReference type="OrthoDB" id="1809613at2"/>
<dbReference type="KEGG" id="abae:CL176_04620"/>
<feature type="transmembrane region" description="Helical" evidence="5">
    <location>
        <begin position="23"/>
        <end position="43"/>
    </location>
</feature>
<dbReference type="EMBL" id="CP023434">
    <property type="protein sequence ID" value="AXY25338.1"/>
    <property type="molecule type" value="Genomic_DNA"/>
</dbReference>
<keyword evidence="7" id="KW-1185">Reference proteome</keyword>
<comment type="subcellular location">
    <subcellularLocation>
        <location evidence="1">Membrane</location>
        <topology evidence="1">Multi-pass membrane protein</topology>
    </subcellularLocation>
</comment>
<name>A0A347WJT1_9LACT</name>
<dbReference type="Proteomes" id="UP000263232">
    <property type="component" value="Chromosome"/>
</dbReference>
<protein>
    <submittedName>
        <fullName evidence="6">Colicin V production CvpA</fullName>
    </submittedName>
</protein>
<feature type="transmembrane region" description="Helical" evidence="5">
    <location>
        <begin position="83"/>
        <end position="103"/>
    </location>
</feature>
<dbReference type="PANTHER" id="PTHR37306:SF1">
    <property type="entry name" value="COLICIN V PRODUCTION PROTEIN"/>
    <property type="match status" value="1"/>
</dbReference>
<evidence type="ECO:0000256" key="3">
    <source>
        <dbReference type="ARBA" id="ARBA00022989"/>
    </source>
</evidence>
<dbReference type="GO" id="GO:0016020">
    <property type="term" value="C:membrane"/>
    <property type="evidence" value="ECO:0007669"/>
    <property type="project" value="UniProtKB-SubCell"/>
</dbReference>
<accession>A0A347WJT1</accession>
<dbReference type="PANTHER" id="PTHR37306">
    <property type="entry name" value="COLICIN V PRODUCTION PROTEIN"/>
    <property type="match status" value="1"/>
</dbReference>
<dbReference type="InterPro" id="IPR003825">
    <property type="entry name" value="Colicin-V_CvpA"/>
</dbReference>
<gene>
    <name evidence="6" type="ORF">CL176_04620</name>
</gene>